<dbReference type="PANTHER" id="PTHR23209">
    <property type="entry name" value="A-KINASE ANCHOR PROTEIN 12"/>
    <property type="match status" value="1"/>
</dbReference>
<sequence>MGDAQSAHRDAEAAEERSGDARDDEQETGDKPLINNGQVSEISGKAESSIAEVNGLCEEQIPAEAFLSPEKDDSETEKPLKEEETPLENVEISEKESPNEADEDVPMEIIEMDAKQNDINESFRRFFSNIGLKLTVKSGSGDVASDDTDVEDPNRPEDVEDTTKETTSENPEENTDLNMAQETYDNDSTTCPTLTDVTPEDAPQNAEEKTTETKEEVESDYVDAEMPVEEDTQQDATPEEEPESPSGPEEAEVVSPIKRFFTTGIFSGLRKKKKLPEEETADKELEDLGKKEVVETAKKTEQDQQQRIKRTLVMVSKQLQLRQNIKN</sequence>
<feature type="compositionally biased region" description="Polar residues" evidence="1">
    <location>
        <begin position="176"/>
        <end position="196"/>
    </location>
</feature>
<feature type="compositionally biased region" description="Basic and acidic residues" evidence="1">
    <location>
        <begin position="206"/>
        <end position="216"/>
    </location>
</feature>
<dbReference type="GO" id="GO:0007165">
    <property type="term" value="P:signal transduction"/>
    <property type="evidence" value="ECO:0007669"/>
    <property type="project" value="TreeGrafter"/>
</dbReference>
<feature type="compositionally biased region" description="Acidic residues" evidence="1">
    <location>
        <begin position="217"/>
        <end position="243"/>
    </location>
</feature>
<evidence type="ECO:0000313" key="2">
    <source>
        <dbReference type="EMBL" id="KAK1893468.1"/>
    </source>
</evidence>
<evidence type="ECO:0000313" key="3">
    <source>
        <dbReference type="Proteomes" id="UP001228049"/>
    </source>
</evidence>
<dbReference type="GO" id="GO:0005737">
    <property type="term" value="C:cytoplasm"/>
    <property type="evidence" value="ECO:0007669"/>
    <property type="project" value="TreeGrafter"/>
</dbReference>
<dbReference type="PANTHER" id="PTHR23209:SF4">
    <property type="entry name" value="A-KINASE ANCHOR PROTEIN 12"/>
    <property type="match status" value="1"/>
</dbReference>
<feature type="region of interest" description="Disordered" evidence="1">
    <location>
        <begin position="135"/>
        <end position="256"/>
    </location>
</feature>
<proteinExistence type="predicted"/>
<feature type="compositionally biased region" description="Low complexity" evidence="1">
    <location>
        <begin position="244"/>
        <end position="256"/>
    </location>
</feature>
<organism evidence="2 3">
    <name type="scientific">Dissostichus eleginoides</name>
    <name type="common">Patagonian toothfish</name>
    <name type="synonym">Dissostichus amissus</name>
    <dbReference type="NCBI Taxonomy" id="100907"/>
    <lineage>
        <taxon>Eukaryota</taxon>
        <taxon>Metazoa</taxon>
        <taxon>Chordata</taxon>
        <taxon>Craniata</taxon>
        <taxon>Vertebrata</taxon>
        <taxon>Euteleostomi</taxon>
        <taxon>Actinopterygii</taxon>
        <taxon>Neopterygii</taxon>
        <taxon>Teleostei</taxon>
        <taxon>Neoteleostei</taxon>
        <taxon>Acanthomorphata</taxon>
        <taxon>Eupercaria</taxon>
        <taxon>Perciformes</taxon>
        <taxon>Notothenioidei</taxon>
        <taxon>Nototheniidae</taxon>
        <taxon>Dissostichus</taxon>
    </lineage>
</organism>
<protein>
    <submittedName>
        <fullName evidence="2">A-kinase anchor protein 12</fullName>
    </submittedName>
</protein>
<dbReference type="InterPro" id="IPR028540">
    <property type="entry name" value="AKAP12"/>
</dbReference>
<feature type="compositionally biased region" description="Basic and acidic residues" evidence="1">
    <location>
        <begin position="1"/>
        <end position="21"/>
    </location>
</feature>
<comment type="caution">
    <text evidence="2">The sequence shown here is derived from an EMBL/GenBank/DDBJ whole genome shotgun (WGS) entry which is preliminary data.</text>
</comment>
<evidence type="ECO:0000256" key="1">
    <source>
        <dbReference type="SAM" id="MobiDB-lite"/>
    </source>
</evidence>
<feature type="region of interest" description="Disordered" evidence="1">
    <location>
        <begin position="1"/>
        <end position="113"/>
    </location>
</feature>
<dbReference type="GO" id="GO:0090036">
    <property type="term" value="P:regulation of protein kinase C signaling"/>
    <property type="evidence" value="ECO:0007669"/>
    <property type="project" value="InterPro"/>
</dbReference>
<dbReference type="Proteomes" id="UP001228049">
    <property type="component" value="Unassembled WGS sequence"/>
</dbReference>
<dbReference type="EMBL" id="JASDAP010000011">
    <property type="protein sequence ID" value="KAK1893468.1"/>
    <property type="molecule type" value="Genomic_DNA"/>
</dbReference>
<reference evidence="2" key="1">
    <citation type="submission" date="2023-04" db="EMBL/GenBank/DDBJ databases">
        <title>Chromosome-level genome of Chaenocephalus aceratus.</title>
        <authorList>
            <person name="Park H."/>
        </authorList>
    </citation>
    <scope>NUCLEOTIDE SEQUENCE</scope>
    <source>
        <strain evidence="2">DE</strain>
        <tissue evidence="2">Muscle</tissue>
    </source>
</reference>
<dbReference type="AlphaFoldDB" id="A0AAD9C335"/>
<gene>
    <name evidence="2" type="ORF">KUDE01_018932</name>
</gene>
<keyword evidence="3" id="KW-1185">Reference proteome</keyword>
<name>A0AAD9C335_DISEL</name>
<dbReference type="GO" id="GO:0010739">
    <property type="term" value="P:positive regulation of protein kinase A signaling"/>
    <property type="evidence" value="ECO:0007669"/>
    <property type="project" value="InterPro"/>
</dbReference>
<accession>A0AAD9C335</accession>
<dbReference type="GO" id="GO:0051018">
    <property type="term" value="F:protein kinase A binding"/>
    <property type="evidence" value="ECO:0007669"/>
    <property type="project" value="InterPro"/>
</dbReference>
<feature type="compositionally biased region" description="Basic and acidic residues" evidence="1">
    <location>
        <begin position="152"/>
        <end position="167"/>
    </location>
</feature>